<feature type="transmembrane region" description="Helical" evidence="7">
    <location>
        <begin position="314"/>
        <end position="331"/>
    </location>
</feature>
<evidence type="ECO:0000256" key="6">
    <source>
        <dbReference type="SAM" id="MobiDB-lite"/>
    </source>
</evidence>
<feature type="domain" description="EamA" evidence="8">
    <location>
        <begin position="59"/>
        <end position="191"/>
    </location>
</feature>
<dbReference type="Pfam" id="PF00892">
    <property type="entry name" value="EamA"/>
    <property type="match status" value="2"/>
</dbReference>
<dbReference type="Proteomes" id="UP000196655">
    <property type="component" value="Unassembled WGS sequence"/>
</dbReference>
<organism evidence="9 10">
    <name type="scientific">Inquilinus limosus</name>
    <dbReference type="NCBI Taxonomy" id="171674"/>
    <lineage>
        <taxon>Bacteria</taxon>
        <taxon>Pseudomonadati</taxon>
        <taxon>Pseudomonadota</taxon>
        <taxon>Alphaproteobacteria</taxon>
        <taxon>Rhodospirillales</taxon>
        <taxon>Rhodospirillaceae</taxon>
        <taxon>Inquilinus</taxon>
    </lineage>
</organism>
<comment type="subcellular location">
    <subcellularLocation>
        <location evidence="1">Membrane</location>
        <topology evidence="1">Multi-pass membrane protein</topology>
    </subcellularLocation>
</comment>
<feature type="transmembrane region" description="Helical" evidence="7">
    <location>
        <begin position="230"/>
        <end position="253"/>
    </location>
</feature>
<feature type="domain" description="EamA" evidence="8">
    <location>
        <begin position="200"/>
        <end position="329"/>
    </location>
</feature>
<keyword evidence="10" id="KW-1185">Reference proteome</keyword>
<dbReference type="InterPro" id="IPR037185">
    <property type="entry name" value="EmrE-like"/>
</dbReference>
<dbReference type="OrthoDB" id="9812899at2"/>
<gene>
    <name evidence="9" type="ORF">BWR60_05540</name>
</gene>
<keyword evidence="5 7" id="KW-0472">Membrane</keyword>
<dbReference type="SUPFAM" id="SSF103481">
    <property type="entry name" value="Multidrug resistance efflux transporter EmrE"/>
    <property type="match status" value="2"/>
</dbReference>
<proteinExistence type="inferred from homology"/>
<sequence>MPDIRGGPGSLRPGGDGTTMRFWRRGDETVPMAPANVPAAPPAAASSPPTTSAIETPLLGVLCSLLANLMFASSDALVKGLTATYSIFQIIPMQVAFACIPILIMLRRDGGLGRMRAAHPRLIMLRGLLAGIGTIFGFYAFSALPLAEVYAIAFCTPMVVTILSIPILGEQVRAHRWAAVVVGFLGILVMVRPGFETLTLGHLSALGSVFTGAGVVLIMRKISRDEQRAVMVTAVMLGLLVTSLPIALFVFQLPSWFDVLRVGAAGLLMGSAQFLVVRALSLAPASTIAPMQYTMIVWALAYGSLFFGNRIDPFIVTGACIVIASSLYIMHRERIRGRTLRAHVK</sequence>
<evidence type="ECO:0000313" key="10">
    <source>
        <dbReference type="Proteomes" id="UP000196655"/>
    </source>
</evidence>
<comment type="caution">
    <text evidence="9">The sequence shown here is derived from an EMBL/GenBank/DDBJ whole genome shotgun (WGS) entry which is preliminary data.</text>
</comment>
<evidence type="ECO:0000256" key="4">
    <source>
        <dbReference type="ARBA" id="ARBA00022989"/>
    </source>
</evidence>
<keyword evidence="3 7" id="KW-0812">Transmembrane</keyword>
<evidence type="ECO:0000256" key="1">
    <source>
        <dbReference type="ARBA" id="ARBA00004141"/>
    </source>
</evidence>
<dbReference type="PANTHER" id="PTHR22911">
    <property type="entry name" value="ACYL-MALONYL CONDENSING ENZYME-RELATED"/>
    <property type="match status" value="1"/>
</dbReference>
<dbReference type="PANTHER" id="PTHR22911:SF6">
    <property type="entry name" value="SOLUTE CARRIER FAMILY 35 MEMBER G1"/>
    <property type="match status" value="1"/>
</dbReference>
<dbReference type="AlphaFoldDB" id="A0A211ZS83"/>
<name>A0A211ZS83_9PROT</name>
<feature type="transmembrane region" description="Helical" evidence="7">
    <location>
        <begin position="86"/>
        <end position="106"/>
    </location>
</feature>
<evidence type="ECO:0000256" key="2">
    <source>
        <dbReference type="ARBA" id="ARBA00009853"/>
    </source>
</evidence>
<feature type="region of interest" description="Disordered" evidence="6">
    <location>
        <begin position="1"/>
        <end position="22"/>
    </location>
</feature>
<evidence type="ECO:0000313" key="9">
    <source>
        <dbReference type="EMBL" id="OWJ68135.1"/>
    </source>
</evidence>
<keyword evidence="4 7" id="KW-1133">Transmembrane helix</keyword>
<feature type="transmembrane region" description="Helical" evidence="7">
    <location>
        <begin position="289"/>
        <end position="308"/>
    </location>
</feature>
<feature type="transmembrane region" description="Helical" evidence="7">
    <location>
        <begin position="201"/>
        <end position="218"/>
    </location>
</feature>
<dbReference type="STRING" id="1122125.GCA_000423185_01916"/>
<dbReference type="GO" id="GO:0016020">
    <property type="term" value="C:membrane"/>
    <property type="evidence" value="ECO:0007669"/>
    <property type="project" value="UniProtKB-SubCell"/>
</dbReference>
<comment type="similarity">
    <text evidence="2">Belongs to the drug/metabolite transporter (DMT) superfamily. 10 TMS drug/metabolite exporter (DME) (TC 2.A.7.3) family.</text>
</comment>
<evidence type="ECO:0000256" key="3">
    <source>
        <dbReference type="ARBA" id="ARBA00022692"/>
    </source>
</evidence>
<dbReference type="EMBL" id="NHON01000007">
    <property type="protein sequence ID" value="OWJ68135.1"/>
    <property type="molecule type" value="Genomic_DNA"/>
</dbReference>
<accession>A0A211ZS83</accession>
<evidence type="ECO:0000256" key="5">
    <source>
        <dbReference type="ARBA" id="ARBA00023136"/>
    </source>
</evidence>
<feature type="compositionally biased region" description="Gly residues" evidence="6">
    <location>
        <begin position="1"/>
        <end position="17"/>
    </location>
</feature>
<evidence type="ECO:0000256" key="7">
    <source>
        <dbReference type="SAM" id="Phobius"/>
    </source>
</evidence>
<feature type="transmembrane region" description="Helical" evidence="7">
    <location>
        <begin position="150"/>
        <end position="169"/>
    </location>
</feature>
<reference evidence="10" key="1">
    <citation type="submission" date="2017-05" db="EMBL/GenBank/DDBJ databases">
        <authorList>
            <person name="Macchi M."/>
            <person name="Festa S."/>
            <person name="Coppotelli B.M."/>
            <person name="Morelli I.S."/>
        </authorList>
    </citation>
    <scope>NUCLEOTIDE SEQUENCE [LARGE SCALE GENOMIC DNA]</scope>
    <source>
        <strain evidence="10">I</strain>
    </source>
</reference>
<dbReference type="InterPro" id="IPR000620">
    <property type="entry name" value="EamA_dom"/>
</dbReference>
<feature type="transmembrane region" description="Helical" evidence="7">
    <location>
        <begin position="127"/>
        <end position="144"/>
    </location>
</feature>
<protein>
    <recommendedName>
        <fullName evidence="8">EamA domain-containing protein</fullName>
    </recommendedName>
</protein>
<evidence type="ECO:0000259" key="8">
    <source>
        <dbReference type="Pfam" id="PF00892"/>
    </source>
</evidence>
<feature type="transmembrane region" description="Helical" evidence="7">
    <location>
        <begin position="259"/>
        <end position="277"/>
    </location>
</feature>
<feature type="transmembrane region" description="Helical" evidence="7">
    <location>
        <begin position="176"/>
        <end position="195"/>
    </location>
</feature>